<keyword evidence="4" id="KW-1185">Reference proteome</keyword>
<evidence type="ECO:0000313" key="2">
    <source>
        <dbReference type="EMBL" id="CAF1022668.1"/>
    </source>
</evidence>
<dbReference type="OrthoDB" id="10046130at2759"/>
<gene>
    <name evidence="2" type="ORF">BJG266_LOCUS17084</name>
    <name evidence="3" type="ORF">QVE165_LOCUS21880</name>
</gene>
<feature type="compositionally biased region" description="Basic residues" evidence="1">
    <location>
        <begin position="389"/>
        <end position="402"/>
    </location>
</feature>
<evidence type="ECO:0000256" key="1">
    <source>
        <dbReference type="SAM" id="MobiDB-lite"/>
    </source>
</evidence>
<organism evidence="3 4">
    <name type="scientific">Adineta steineri</name>
    <dbReference type="NCBI Taxonomy" id="433720"/>
    <lineage>
        <taxon>Eukaryota</taxon>
        <taxon>Metazoa</taxon>
        <taxon>Spiralia</taxon>
        <taxon>Gnathifera</taxon>
        <taxon>Rotifera</taxon>
        <taxon>Eurotatoria</taxon>
        <taxon>Bdelloidea</taxon>
        <taxon>Adinetida</taxon>
        <taxon>Adinetidae</taxon>
        <taxon>Adineta</taxon>
    </lineage>
</organism>
<feature type="region of interest" description="Disordered" evidence="1">
    <location>
        <begin position="361"/>
        <end position="402"/>
    </location>
</feature>
<evidence type="ECO:0000313" key="4">
    <source>
        <dbReference type="Proteomes" id="UP000663832"/>
    </source>
</evidence>
<feature type="region of interest" description="Disordered" evidence="1">
    <location>
        <begin position="131"/>
        <end position="160"/>
    </location>
</feature>
<dbReference type="EMBL" id="CAJNOI010000081">
    <property type="protein sequence ID" value="CAF1022668.1"/>
    <property type="molecule type" value="Genomic_DNA"/>
</dbReference>
<dbReference type="AlphaFoldDB" id="A0A814R746"/>
<feature type="compositionally biased region" description="Acidic residues" evidence="1">
    <location>
        <begin position="374"/>
        <end position="384"/>
    </location>
</feature>
<comment type="caution">
    <text evidence="3">The sequence shown here is derived from an EMBL/GenBank/DDBJ whole genome shotgun (WGS) entry which is preliminary data.</text>
</comment>
<dbReference type="Proteomes" id="UP000663877">
    <property type="component" value="Unassembled WGS sequence"/>
</dbReference>
<dbReference type="EMBL" id="CAJNOM010000142">
    <property type="protein sequence ID" value="CAF1129914.1"/>
    <property type="molecule type" value="Genomic_DNA"/>
</dbReference>
<sequence length="402" mass="45667">MEYQPNDDVPQCTYDDEDYDQLDTKLSFDQSQCLDNKSRNDYDIQMLLLDQVQFEWSNTSSRNDLNIYLPPSFQSPGDLFNNEDVTSSSLNGQATVSIMPNNVVVEELCRGQSSQVIHYCPEPVNAMTVTTTTSDEDEDSTETVADTSSESSLDDTEHHAEEASLKKINELIAKLLMTIKTHPLTSIRLRYKSDGRRRANESLANPIVIDISNLTHVELSFNQKFVIRLLLAAWTENPSDKAYLHSNKLGYLSNDAQGFSDGTIYIPITSDDIKKGIKALSDLSITKRPLREYNRKLTPLKLLEIASDIRGNGTVTGVHEAKELVKNFNLQASWLVCQLLIKQNEKTFHFTDIICATHKMEETQQPIKRPKEPTEDDEEEEEIDERPSRSKSKSTKRQKISH</sequence>
<protein>
    <submittedName>
        <fullName evidence="3">Uncharacterized protein</fullName>
    </submittedName>
</protein>
<dbReference type="Proteomes" id="UP000663832">
    <property type="component" value="Unassembled WGS sequence"/>
</dbReference>
<evidence type="ECO:0000313" key="3">
    <source>
        <dbReference type="EMBL" id="CAF1129914.1"/>
    </source>
</evidence>
<proteinExistence type="predicted"/>
<name>A0A814R746_9BILA</name>
<reference evidence="3" key="1">
    <citation type="submission" date="2021-02" db="EMBL/GenBank/DDBJ databases">
        <authorList>
            <person name="Nowell W R."/>
        </authorList>
    </citation>
    <scope>NUCLEOTIDE SEQUENCE</scope>
</reference>
<accession>A0A814R746</accession>
<feature type="compositionally biased region" description="Low complexity" evidence="1">
    <location>
        <begin position="142"/>
        <end position="151"/>
    </location>
</feature>